<dbReference type="GO" id="GO:0016485">
    <property type="term" value="P:protein processing"/>
    <property type="evidence" value="ECO:0007669"/>
    <property type="project" value="TreeGrafter"/>
</dbReference>
<protein>
    <recommendedName>
        <fullName evidence="12">Peptidase family M13</fullName>
    </recommendedName>
</protein>
<feature type="domain" description="Peptidase M13 C-terminal" evidence="8">
    <location>
        <begin position="601"/>
        <end position="802"/>
    </location>
</feature>
<evidence type="ECO:0000256" key="2">
    <source>
        <dbReference type="ARBA" id="ARBA00007357"/>
    </source>
</evidence>
<dbReference type="InterPro" id="IPR024079">
    <property type="entry name" value="MetalloPept_cat_dom_sf"/>
</dbReference>
<dbReference type="Gene3D" id="3.40.390.10">
    <property type="entry name" value="Collagenase (Catalytic Domain)"/>
    <property type="match status" value="1"/>
</dbReference>
<evidence type="ECO:0000256" key="5">
    <source>
        <dbReference type="ARBA" id="ARBA00022801"/>
    </source>
</evidence>
<evidence type="ECO:0000256" key="7">
    <source>
        <dbReference type="ARBA" id="ARBA00023049"/>
    </source>
</evidence>
<dbReference type="InterPro" id="IPR008753">
    <property type="entry name" value="Peptidase_M13_N"/>
</dbReference>
<keyword evidence="5" id="KW-0378">Hydrolase</keyword>
<sequence length="812" mass="93369">MRVRVPVTASLLLVIASLVFNVLIFVRIKNDERQSASVNIFLPHDVKPLESQGYLELWKESKAQGLSQNQNNTVFCPNYAQANYSLPWQEAANILRSGLDERVDPCENFYAFTCNSFMSKVNITNLHLDEFGTSSLAQVRVYAAIANALKDVDVNDTKWFETERITKAAYDACVINKELEFGQDASEDIYKHLQDLNVNVPFLNQTIKDDLDIFAAIGAIERTYGFGALLQSSVNVDYKNISQNVLYVSQPKLPMARDLYVLPHFVGFQNMRTDKIHNTMLAFSMELVDDPSEFEALMHEAADEVVHLEIQIAKASWPKREMSKHTEQYNPHTLESLERIYPNIGWRSYFKKLLDLKNLDGGTLGKVIVTQPSYFAWLNSMLTAQQFEKRALVNHIITELLFDNADFLSVPLNDDHQRIVSAKLHKGRNHRKLRVLKRRMVRSLDLKQSSIHCMEMVVNYLPFGAGYVYVKSVQDREKRNEGIKNHTRLMINSFQDIIKLPNWMSSETKKFALKKAEGIRRNLGWPLQLFGDFKNSSSIDSYHKKDYYAVIDAYNTNNEDFYTMMKILKTALKNREDLRKLKEKPNRKRFEYSPAKVQIKYKPEKNSITIPLASFDSILYNNDYPKTYSIASRGIAIAQELAKAFDEEGIQFDAAGSLSQKWMDLASDLRYMRMKECVILQYSARCCPENYNSVRCSKGENTERQNIADIGGLLAAHKAFNRQIKKRELRLPGLERFTPEQIFWITYGSSLCTLQTDLNLFLELQEGRHSPRKCRVNQALQNLQAFAHDFGCIPGAPMAPTADELCPVWRKE</sequence>
<keyword evidence="3" id="KW-0645">Protease</keyword>
<dbReference type="GO" id="GO:0004222">
    <property type="term" value="F:metalloendopeptidase activity"/>
    <property type="evidence" value="ECO:0007669"/>
    <property type="project" value="InterPro"/>
</dbReference>
<evidence type="ECO:0008006" key="12">
    <source>
        <dbReference type="Google" id="ProtNLM"/>
    </source>
</evidence>
<dbReference type="CDD" id="cd08662">
    <property type="entry name" value="M13"/>
    <property type="match status" value="1"/>
</dbReference>
<evidence type="ECO:0000313" key="10">
    <source>
        <dbReference type="EMBL" id="EYC34053.1"/>
    </source>
</evidence>
<dbReference type="OrthoDB" id="6475849at2759"/>
<dbReference type="AlphaFoldDB" id="A0A016W508"/>
<dbReference type="PANTHER" id="PTHR11733">
    <property type="entry name" value="ZINC METALLOPROTEASE FAMILY M13 NEPRILYSIN-RELATED"/>
    <property type="match status" value="1"/>
</dbReference>
<dbReference type="PROSITE" id="PS51885">
    <property type="entry name" value="NEPRILYSIN"/>
    <property type="match status" value="1"/>
</dbReference>
<dbReference type="InterPro" id="IPR000718">
    <property type="entry name" value="Peptidase_M13"/>
</dbReference>
<dbReference type="GO" id="GO:0046872">
    <property type="term" value="F:metal ion binding"/>
    <property type="evidence" value="ECO:0007669"/>
    <property type="project" value="UniProtKB-KW"/>
</dbReference>
<feature type="domain" description="Peptidase M13 N-terminal" evidence="9">
    <location>
        <begin position="105"/>
        <end position="526"/>
    </location>
</feature>
<dbReference type="STRING" id="53326.A0A016W508"/>
<dbReference type="GO" id="GO:0005886">
    <property type="term" value="C:plasma membrane"/>
    <property type="evidence" value="ECO:0007669"/>
    <property type="project" value="TreeGrafter"/>
</dbReference>
<dbReference type="Gene3D" id="1.10.1380.10">
    <property type="entry name" value="Neutral endopeptidase , domain2"/>
    <property type="match status" value="1"/>
</dbReference>
<comment type="caution">
    <text evidence="10">The sequence shown here is derived from an EMBL/GenBank/DDBJ whole genome shotgun (WGS) entry which is preliminary data.</text>
</comment>
<evidence type="ECO:0000313" key="11">
    <source>
        <dbReference type="Proteomes" id="UP000024635"/>
    </source>
</evidence>
<dbReference type="SUPFAM" id="SSF55486">
    <property type="entry name" value="Metalloproteases ('zincins'), catalytic domain"/>
    <property type="match status" value="1"/>
</dbReference>
<proteinExistence type="inferred from homology"/>
<dbReference type="PANTHER" id="PTHR11733:SF188">
    <property type="entry name" value="NEPRILYSIN"/>
    <property type="match status" value="1"/>
</dbReference>
<reference evidence="11" key="1">
    <citation type="journal article" date="2015" name="Nat. Genet.">
        <title>The genome and transcriptome of the zoonotic hookworm Ancylostoma ceylanicum identify infection-specific gene families.</title>
        <authorList>
            <person name="Schwarz E.M."/>
            <person name="Hu Y."/>
            <person name="Antoshechkin I."/>
            <person name="Miller M.M."/>
            <person name="Sternberg P.W."/>
            <person name="Aroian R.V."/>
        </authorList>
    </citation>
    <scope>NUCLEOTIDE SEQUENCE</scope>
    <source>
        <strain evidence="11">HY135</strain>
    </source>
</reference>
<keyword evidence="7" id="KW-0482">Metalloprotease</keyword>
<evidence type="ECO:0000259" key="9">
    <source>
        <dbReference type="Pfam" id="PF05649"/>
    </source>
</evidence>
<dbReference type="Proteomes" id="UP000024635">
    <property type="component" value="Unassembled WGS sequence"/>
</dbReference>
<evidence type="ECO:0000256" key="1">
    <source>
        <dbReference type="ARBA" id="ARBA00001947"/>
    </source>
</evidence>
<dbReference type="Pfam" id="PF01431">
    <property type="entry name" value="Peptidase_M13"/>
    <property type="match status" value="1"/>
</dbReference>
<evidence type="ECO:0000259" key="8">
    <source>
        <dbReference type="Pfam" id="PF01431"/>
    </source>
</evidence>
<evidence type="ECO:0000256" key="6">
    <source>
        <dbReference type="ARBA" id="ARBA00022833"/>
    </source>
</evidence>
<name>A0A016W508_9BILA</name>
<keyword evidence="11" id="KW-1185">Reference proteome</keyword>
<dbReference type="InterPro" id="IPR018497">
    <property type="entry name" value="Peptidase_M13_C"/>
</dbReference>
<dbReference type="InterPro" id="IPR042089">
    <property type="entry name" value="Peptidase_M13_dom_2"/>
</dbReference>
<dbReference type="EMBL" id="JARK01001337">
    <property type="protein sequence ID" value="EYC34053.1"/>
    <property type="molecule type" value="Genomic_DNA"/>
</dbReference>
<comment type="similarity">
    <text evidence="2">Belongs to the peptidase M13 family.</text>
</comment>
<keyword evidence="4" id="KW-0479">Metal-binding</keyword>
<comment type="cofactor">
    <cofactor evidence="1">
        <name>Zn(2+)</name>
        <dbReference type="ChEBI" id="CHEBI:29105"/>
    </cofactor>
</comment>
<gene>
    <name evidence="10" type="primary">Acey_s0001.g218</name>
    <name evidence="10" type="ORF">Y032_0001g218</name>
</gene>
<evidence type="ECO:0000256" key="3">
    <source>
        <dbReference type="ARBA" id="ARBA00022670"/>
    </source>
</evidence>
<dbReference type="Pfam" id="PF05649">
    <property type="entry name" value="Peptidase_M13_N"/>
    <property type="match status" value="1"/>
</dbReference>
<accession>A0A016W508</accession>
<organism evidence="10 11">
    <name type="scientific">Ancylostoma ceylanicum</name>
    <dbReference type="NCBI Taxonomy" id="53326"/>
    <lineage>
        <taxon>Eukaryota</taxon>
        <taxon>Metazoa</taxon>
        <taxon>Ecdysozoa</taxon>
        <taxon>Nematoda</taxon>
        <taxon>Chromadorea</taxon>
        <taxon>Rhabditida</taxon>
        <taxon>Rhabditina</taxon>
        <taxon>Rhabditomorpha</taxon>
        <taxon>Strongyloidea</taxon>
        <taxon>Ancylostomatidae</taxon>
        <taxon>Ancylostomatinae</taxon>
        <taxon>Ancylostoma</taxon>
    </lineage>
</organism>
<keyword evidence="6" id="KW-0862">Zinc</keyword>
<evidence type="ECO:0000256" key="4">
    <source>
        <dbReference type="ARBA" id="ARBA00022723"/>
    </source>
</evidence>